<feature type="region of interest" description="Disordered" evidence="4">
    <location>
        <begin position="150"/>
        <end position="173"/>
    </location>
</feature>
<keyword evidence="3" id="KW-0560">Oxidoreductase</keyword>
<feature type="region of interest" description="Disordered" evidence="4">
    <location>
        <begin position="451"/>
        <end position="492"/>
    </location>
</feature>
<gene>
    <name evidence="5" type="ORF">CTOB1V02_LOCUS11230</name>
</gene>
<dbReference type="GO" id="GO:0004601">
    <property type="term" value="F:peroxidase activity"/>
    <property type="evidence" value="ECO:0007669"/>
    <property type="project" value="UniProtKB-KW"/>
</dbReference>
<evidence type="ECO:0000256" key="2">
    <source>
        <dbReference type="ARBA" id="ARBA00022559"/>
    </source>
</evidence>
<dbReference type="PROSITE" id="PS51355">
    <property type="entry name" value="GLUTATHIONE_PEROXID_3"/>
    <property type="match status" value="1"/>
</dbReference>
<evidence type="ECO:0000313" key="5">
    <source>
        <dbReference type="EMBL" id="CAD7233408.1"/>
    </source>
</evidence>
<protein>
    <submittedName>
        <fullName evidence="5">Uncharacterized protein</fullName>
    </submittedName>
</protein>
<organism evidence="5">
    <name type="scientific">Cyprideis torosa</name>
    <dbReference type="NCBI Taxonomy" id="163714"/>
    <lineage>
        <taxon>Eukaryota</taxon>
        <taxon>Metazoa</taxon>
        <taxon>Ecdysozoa</taxon>
        <taxon>Arthropoda</taxon>
        <taxon>Crustacea</taxon>
        <taxon>Oligostraca</taxon>
        <taxon>Ostracoda</taxon>
        <taxon>Podocopa</taxon>
        <taxon>Podocopida</taxon>
        <taxon>Cytherocopina</taxon>
        <taxon>Cytheroidea</taxon>
        <taxon>Cytherideidae</taxon>
        <taxon>Cyprideis</taxon>
    </lineage>
</organism>
<dbReference type="PANTHER" id="PTHR11592:SF78">
    <property type="entry name" value="GLUTATHIONE PEROXIDASE"/>
    <property type="match status" value="1"/>
</dbReference>
<evidence type="ECO:0000256" key="4">
    <source>
        <dbReference type="SAM" id="MobiDB-lite"/>
    </source>
</evidence>
<evidence type="ECO:0000256" key="3">
    <source>
        <dbReference type="ARBA" id="ARBA00023002"/>
    </source>
</evidence>
<dbReference type="Pfam" id="PF00255">
    <property type="entry name" value="GSHPx"/>
    <property type="match status" value="1"/>
</dbReference>
<dbReference type="InterPro" id="IPR036249">
    <property type="entry name" value="Thioredoxin-like_sf"/>
</dbReference>
<feature type="compositionally biased region" description="Basic and acidic residues" evidence="4">
    <location>
        <begin position="285"/>
        <end position="294"/>
    </location>
</feature>
<dbReference type="PANTHER" id="PTHR11592">
    <property type="entry name" value="GLUTATHIONE PEROXIDASE"/>
    <property type="match status" value="1"/>
</dbReference>
<dbReference type="AlphaFoldDB" id="A0A7R8ZR89"/>
<dbReference type="Gene3D" id="3.40.30.10">
    <property type="entry name" value="Glutaredoxin"/>
    <property type="match status" value="1"/>
</dbReference>
<dbReference type="SUPFAM" id="SSF52833">
    <property type="entry name" value="Thioredoxin-like"/>
    <property type="match status" value="1"/>
</dbReference>
<comment type="similarity">
    <text evidence="1">Belongs to the glutathione peroxidase family.</text>
</comment>
<accession>A0A7R8ZR89</accession>
<name>A0A7R8ZR89_9CRUS</name>
<sequence>MKLSHIGPALPSALHLLWGTERMLEQRQSLSPRGFCEDIYSVLRISPECAVRPQLTPECAVRPQLTPECAVRPQLTPECAVRPQLTPECAVRPQLTPECAVRPQLTPECAVRPQLTPECAVRPQLTPECAVRPQLTPECAVRPQLTPECSSPTHPRVFVPNSPQSAQFVPNSPQSAAQRISELNRFLYFLISGVSPPIPDALISWEAGLTLTLTREGEPPAFTGAPAAREGKGEMDDVIRGGKLSRNSQLLLHLQGKAAIMSQPSLLKQNKSSAPAPQAQRLIRRQTEPLEEPKPRRGLQHYIISPVVEFKLRLEHVKNSSAGIDNLPKTVTVYSKRVYEFKTGAGQENGKGKNITGTFQRGNDNLGQVLVASLDRRLIWGLIIQMPHVPFSQQQRVENWIHDSVFTPGIGCLNAGLKPCRKPQGKRSYRNDQASGRGCCRAISKKIAQQRQTQGLDRCQTQPFNTPQPTPPDGFNRSQPSPGVYPDTSPPAFCDRPQLSPPAFCDTSQPSPPAFCDRPQLSPPVLCDRPQQYQTQTFDRFKPVQAVCYDRSEPVQAVCFDRSKPVCFDRSKPVQAVCFDRPHRTQSFDRPKPFQAVCFDRPCSNGSPSSCCEQTARDNHNGYRRIRAVRIEDYDENDDDVCDDHPLSRDFLDNNRGFCCENDSQYQCQIAPTWVRCHCSPTKRENQNGNRRRRGCCYNCSTISRNQQCQTANSNGVSCRDCTQNNGKEQFCRCNGCSNGTGCEQDDNWGNGSNRASGRSQNLSCDCAQGKPAGGCPAWCDLKPTPNDPHGGRTLKYTIEELADVPLPKPYDDNPSGDLEDARPEDCEVNNDTDNMAAAQCIYDIRVRSIDCREVCLAEYKGKCLLIALVAIDPAACTNVCREFQELSQIGCTCPKDMVVLVFPIICNDDCTTTNDQIKQMASDANANFCLFAKGRLGCGEPPAIFQFLACSCPQALKPGQRFLIDKSGRPFKKYECGVDCNTIVSDIKSCCCQQEACVPVKKACCPPTTCLNACNNSCGCSNNCGNNGGGFAGTGCGPCGTLFGQTPTPTGGTGTGACTNCAKRCCN</sequence>
<reference evidence="5" key="1">
    <citation type="submission" date="2020-11" db="EMBL/GenBank/DDBJ databases">
        <authorList>
            <person name="Tran Van P."/>
        </authorList>
    </citation>
    <scope>NUCLEOTIDE SEQUENCE</scope>
</reference>
<feature type="compositionally biased region" description="Polar residues" evidence="4">
    <location>
        <begin position="161"/>
        <end position="173"/>
    </location>
</feature>
<evidence type="ECO:0000256" key="1">
    <source>
        <dbReference type="ARBA" id="ARBA00006926"/>
    </source>
</evidence>
<keyword evidence="2" id="KW-0575">Peroxidase</keyword>
<proteinExistence type="inferred from homology"/>
<dbReference type="InterPro" id="IPR000889">
    <property type="entry name" value="Glutathione_peroxidase"/>
</dbReference>
<dbReference type="GO" id="GO:0006979">
    <property type="term" value="P:response to oxidative stress"/>
    <property type="evidence" value="ECO:0007669"/>
    <property type="project" value="InterPro"/>
</dbReference>
<feature type="region of interest" description="Disordered" evidence="4">
    <location>
        <begin position="269"/>
        <end position="294"/>
    </location>
</feature>
<dbReference type="EMBL" id="OB666213">
    <property type="protein sequence ID" value="CAD7233408.1"/>
    <property type="molecule type" value="Genomic_DNA"/>
</dbReference>